<evidence type="ECO:0000256" key="6">
    <source>
        <dbReference type="ARBA" id="ARBA00022958"/>
    </source>
</evidence>
<evidence type="ECO:0000256" key="10">
    <source>
        <dbReference type="ARBA" id="ARBA00023303"/>
    </source>
</evidence>
<reference evidence="12" key="1">
    <citation type="submission" date="2023-01" db="EMBL/GenBank/DDBJ databases">
        <title>Genome assembly of the deep-sea coral Lophelia pertusa.</title>
        <authorList>
            <person name="Herrera S."/>
            <person name="Cordes E."/>
        </authorList>
    </citation>
    <scope>NUCLEOTIDE SEQUENCE</scope>
    <source>
        <strain evidence="12">USNM1676648</strain>
        <tissue evidence="12">Polyp</tissue>
    </source>
</reference>
<dbReference type="GO" id="GO:0045211">
    <property type="term" value="C:postsynaptic membrane"/>
    <property type="evidence" value="ECO:0007669"/>
    <property type="project" value="TreeGrafter"/>
</dbReference>
<evidence type="ECO:0000256" key="4">
    <source>
        <dbReference type="ARBA" id="ARBA00022692"/>
    </source>
</evidence>
<comment type="caution">
    <text evidence="12">The sequence shown here is derived from an EMBL/GenBank/DDBJ whole genome shotgun (WGS) entry which is preliminary data.</text>
</comment>
<dbReference type="EMBL" id="MU825458">
    <property type="protein sequence ID" value="KAJ7388621.1"/>
    <property type="molecule type" value="Genomic_DNA"/>
</dbReference>
<evidence type="ECO:0000313" key="12">
    <source>
        <dbReference type="EMBL" id="KAJ7388621.1"/>
    </source>
</evidence>
<evidence type="ECO:0000256" key="3">
    <source>
        <dbReference type="ARBA" id="ARBA00022538"/>
    </source>
</evidence>
<keyword evidence="10 12" id="KW-0407">Ion channel</keyword>
<evidence type="ECO:0000256" key="9">
    <source>
        <dbReference type="ARBA" id="ARBA00023136"/>
    </source>
</evidence>
<evidence type="ECO:0000256" key="5">
    <source>
        <dbReference type="ARBA" id="ARBA00022826"/>
    </source>
</evidence>
<feature type="domain" description="Calcium-activated potassium channel BK alpha subunit" evidence="11">
    <location>
        <begin position="4"/>
        <end position="53"/>
    </location>
</feature>
<organism evidence="12 13">
    <name type="scientific">Desmophyllum pertusum</name>
    <dbReference type="NCBI Taxonomy" id="174260"/>
    <lineage>
        <taxon>Eukaryota</taxon>
        <taxon>Metazoa</taxon>
        <taxon>Cnidaria</taxon>
        <taxon>Anthozoa</taxon>
        <taxon>Hexacorallia</taxon>
        <taxon>Scleractinia</taxon>
        <taxon>Caryophylliina</taxon>
        <taxon>Caryophylliidae</taxon>
        <taxon>Desmophyllum</taxon>
    </lineage>
</organism>
<evidence type="ECO:0000256" key="8">
    <source>
        <dbReference type="ARBA" id="ARBA00023065"/>
    </source>
</evidence>
<dbReference type="Proteomes" id="UP001163046">
    <property type="component" value="Unassembled WGS sequence"/>
</dbReference>
<dbReference type="PANTHER" id="PTHR10027">
    <property type="entry name" value="CALCIUM-ACTIVATED POTASSIUM CHANNEL ALPHA CHAIN"/>
    <property type="match status" value="1"/>
</dbReference>
<keyword evidence="5" id="KW-0631">Potassium channel</keyword>
<comment type="subcellular location">
    <subcellularLocation>
        <location evidence="1">Membrane</location>
        <topology evidence="1">Multi-pass membrane protein</topology>
    </subcellularLocation>
</comment>
<proteinExistence type="predicted"/>
<evidence type="ECO:0000256" key="2">
    <source>
        <dbReference type="ARBA" id="ARBA00022448"/>
    </source>
</evidence>
<dbReference type="InterPro" id="IPR003929">
    <property type="entry name" value="K_chnl_BK_asu"/>
</dbReference>
<keyword evidence="2" id="KW-0813">Transport</keyword>
<keyword evidence="13" id="KW-1185">Reference proteome</keyword>
<dbReference type="InterPro" id="IPR047871">
    <property type="entry name" value="K_chnl_Slo-like"/>
</dbReference>
<evidence type="ECO:0000259" key="11">
    <source>
        <dbReference type="Pfam" id="PF03493"/>
    </source>
</evidence>
<keyword evidence="7" id="KW-1133">Transmembrane helix</keyword>
<gene>
    <name evidence="12" type="primary">KCNMA1_2</name>
    <name evidence="12" type="ORF">OS493_036587</name>
</gene>
<keyword evidence="6" id="KW-0630">Potassium</keyword>
<evidence type="ECO:0000256" key="1">
    <source>
        <dbReference type="ARBA" id="ARBA00004141"/>
    </source>
</evidence>
<evidence type="ECO:0000313" key="13">
    <source>
        <dbReference type="Proteomes" id="UP001163046"/>
    </source>
</evidence>
<keyword evidence="3" id="KW-0633">Potassium transport</keyword>
<name>A0A9W9ZVH1_9CNID</name>
<dbReference type="GO" id="GO:0060072">
    <property type="term" value="F:large conductance calcium-activated potassium channel activity"/>
    <property type="evidence" value="ECO:0007669"/>
    <property type="project" value="TreeGrafter"/>
</dbReference>
<sequence>MDVTDSDLWKTYYIEGANLELYTETLSVSFKDMTFQQVAEICFGKLGLLLIAIETIKPDGEKIFAINPLDKSIEQRTRGYFIAGSATEVKRAFFYCVTCHADVKIPELIKECDCSRAQRLDVHLSALVNHAVIMTQHFCRSHQKANIEMGR</sequence>
<accession>A0A9W9ZVH1</accession>
<protein>
    <submittedName>
        <fullName evidence="12">Calcium-activated potassium channel subunit alpha-1</fullName>
    </submittedName>
</protein>
<dbReference type="OrthoDB" id="10035564at2759"/>
<dbReference type="AlphaFoldDB" id="A0A9W9ZVH1"/>
<keyword evidence="8" id="KW-0406">Ion transport</keyword>
<dbReference type="Pfam" id="PF03493">
    <property type="entry name" value="BK_channel_a"/>
    <property type="match status" value="1"/>
</dbReference>
<keyword evidence="9" id="KW-0472">Membrane</keyword>
<evidence type="ECO:0000256" key="7">
    <source>
        <dbReference type="ARBA" id="ARBA00022989"/>
    </source>
</evidence>
<keyword evidence="4" id="KW-0812">Transmembrane</keyword>
<dbReference type="PANTHER" id="PTHR10027:SF33">
    <property type="entry name" value="CALCIUM-ACTIVATED POTASSIUM CHANNEL SUBUNIT ALPHA-1-RELATED"/>
    <property type="match status" value="1"/>
</dbReference>